<dbReference type="InterPro" id="IPR053714">
    <property type="entry name" value="Iso_Racemase_Enz_sf"/>
</dbReference>
<dbReference type="GO" id="GO:0016853">
    <property type="term" value="F:isomerase activity"/>
    <property type="evidence" value="ECO:0007669"/>
    <property type="project" value="UniProtKB-KW"/>
</dbReference>
<sequence>MAPTAPAIGFLYPGYSAEDDYPVIEKMLGDVRLPVVHTLMREDAHRVDALLDVGGADVLSEGARALAGLDVRAAVWACTSGSFVFGWDGAAGQVEGVREAAGAPASSTSFAFVNAARHLGLRRVAVAATYPADVAERFVDFLGRAGIDVVALSCRGIITAAEVGTLGRDEVLDFVAANDHPDAEAVLVPDTAPANQVSVWEGLRLAAGSGDGAASALRPRTGLGRLFAAGLDAGSAAATAVPWEAGPPVPGAHRPTL</sequence>
<dbReference type="Proteomes" id="UP001596074">
    <property type="component" value="Unassembled WGS sequence"/>
</dbReference>
<protein>
    <submittedName>
        <fullName evidence="1">Maleate cis-trans isomerase</fullName>
    </submittedName>
</protein>
<accession>A0ABW0ZWS9</accession>
<proteinExistence type="predicted"/>
<dbReference type="InterPro" id="IPR026286">
    <property type="entry name" value="MaiA/AMDase"/>
</dbReference>
<dbReference type="PANTHER" id="PTHR40267">
    <property type="entry name" value="BLR3294 PROTEIN"/>
    <property type="match status" value="1"/>
</dbReference>
<organism evidence="1 2">
    <name type="scientific">Actinomadura rugatobispora</name>
    <dbReference type="NCBI Taxonomy" id="1994"/>
    <lineage>
        <taxon>Bacteria</taxon>
        <taxon>Bacillati</taxon>
        <taxon>Actinomycetota</taxon>
        <taxon>Actinomycetes</taxon>
        <taxon>Streptosporangiales</taxon>
        <taxon>Thermomonosporaceae</taxon>
        <taxon>Actinomadura</taxon>
    </lineage>
</organism>
<dbReference type="Gene3D" id="3.40.50.12500">
    <property type="match status" value="1"/>
</dbReference>
<evidence type="ECO:0000313" key="2">
    <source>
        <dbReference type="Proteomes" id="UP001596074"/>
    </source>
</evidence>
<reference evidence="2" key="1">
    <citation type="journal article" date="2019" name="Int. J. Syst. Evol. Microbiol.">
        <title>The Global Catalogue of Microorganisms (GCM) 10K type strain sequencing project: providing services to taxonomists for standard genome sequencing and annotation.</title>
        <authorList>
            <consortium name="The Broad Institute Genomics Platform"/>
            <consortium name="The Broad Institute Genome Sequencing Center for Infectious Disease"/>
            <person name="Wu L."/>
            <person name="Ma J."/>
        </authorList>
    </citation>
    <scope>NUCLEOTIDE SEQUENCE [LARGE SCALE GENOMIC DNA]</scope>
    <source>
        <strain evidence="2">KCTC 42087</strain>
    </source>
</reference>
<dbReference type="Pfam" id="PF17645">
    <property type="entry name" value="Amdase"/>
    <property type="match status" value="1"/>
</dbReference>
<dbReference type="RefSeq" id="WP_378282131.1">
    <property type="nucleotide sequence ID" value="NZ_JBHSON010000014.1"/>
</dbReference>
<dbReference type="EMBL" id="JBHSON010000014">
    <property type="protein sequence ID" value="MFC5746511.1"/>
    <property type="molecule type" value="Genomic_DNA"/>
</dbReference>
<name>A0ABW0ZWS9_9ACTN</name>
<evidence type="ECO:0000313" key="1">
    <source>
        <dbReference type="EMBL" id="MFC5746511.1"/>
    </source>
</evidence>
<comment type="caution">
    <text evidence="1">The sequence shown here is derived from an EMBL/GenBank/DDBJ whole genome shotgun (WGS) entry which is preliminary data.</text>
</comment>
<keyword evidence="2" id="KW-1185">Reference proteome</keyword>
<keyword evidence="1" id="KW-0413">Isomerase</keyword>
<gene>
    <name evidence="1" type="ORF">ACFPZN_12885</name>
</gene>
<dbReference type="PANTHER" id="PTHR40267:SF1">
    <property type="entry name" value="BLR3294 PROTEIN"/>
    <property type="match status" value="1"/>
</dbReference>